<dbReference type="EMBL" id="CP107020">
    <property type="protein sequence ID" value="UYG15791.1"/>
    <property type="molecule type" value="Genomic_DNA"/>
</dbReference>
<reference evidence="1" key="1">
    <citation type="submission" date="2022-10" db="EMBL/GenBank/DDBJ databases">
        <title>Whole-Genome Sequencing of Brachybacterium huguangmaarense BRM-3, Isolated from Betula schmidtii.</title>
        <authorList>
            <person name="Haam D."/>
        </authorList>
    </citation>
    <scope>NUCLEOTIDE SEQUENCE</scope>
    <source>
        <strain evidence="1">BRM-3</strain>
    </source>
</reference>
<gene>
    <name evidence="1" type="ORF">BRM3_09045</name>
</gene>
<organism evidence="1 2">
    <name type="scientific">Brachybacterium huguangmaarense</name>
    <dbReference type="NCBI Taxonomy" id="1652028"/>
    <lineage>
        <taxon>Bacteria</taxon>
        <taxon>Bacillati</taxon>
        <taxon>Actinomycetota</taxon>
        <taxon>Actinomycetes</taxon>
        <taxon>Micrococcales</taxon>
        <taxon>Dermabacteraceae</taxon>
        <taxon>Brachybacterium</taxon>
    </lineage>
</organism>
<sequence length="80" mass="8897">MTAAMSEQCRAGYERMREERRARRAGQLEDLAWLLSWRTPAEVAVERTGFTSVVAAERAAHRAGLKPLAAQLRALRGCAL</sequence>
<accession>A0ABY6FYV2</accession>
<evidence type="ECO:0000313" key="1">
    <source>
        <dbReference type="EMBL" id="UYG15791.1"/>
    </source>
</evidence>
<keyword evidence="2" id="KW-1185">Reference proteome</keyword>
<name>A0ABY6FYV2_9MICO</name>
<evidence type="ECO:0000313" key="2">
    <source>
        <dbReference type="Proteomes" id="UP001164305"/>
    </source>
</evidence>
<dbReference type="RefSeq" id="WP_263593005.1">
    <property type="nucleotide sequence ID" value="NZ_CP107020.1"/>
</dbReference>
<proteinExistence type="predicted"/>
<dbReference type="Proteomes" id="UP001164305">
    <property type="component" value="Chromosome"/>
</dbReference>
<protein>
    <submittedName>
        <fullName evidence="1">Uncharacterized protein</fullName>
    </submittedName>
</protein>